<dbReference type="Gene3D" id="3.30.1540.10">
    <property type="entry name" value="formyl-coa transferase, domain 3"/>
    <property type="match status" value="1"/>
</dbReference>
<dbReference type="AlphaFoldDB" id="Q8ELJ6"/>
<dbReference type="PANTHER" id="PTHR48207">
    <property type="entry name" value="SUCCINATE--HYDROXYMETHYLGLUTARATE COA-TRANSFERASE"/>
    <property type="match status" value="1"/>
</dbReference>
<dbReference type="GO" id="GO:0008410">
    <property type="term" value="F:CoA-transferase activity"/>
    <property type="evidence" value="ECO:0007669"/>
    <property type="project" value="TreeGrafter"/>
</dbReference>
<dbReference type="KEGG" id="oih:OB3231"/>
<dbReference type="InterPro" id="IPR050483">
    <property type="entry name" value="CoA-transferase_III_domain"/>
</dbReference>
<dbReference type="EMBL" id="BA000028">
    <property type="protein sequence ID" value="BAC15187.1"/>
    <property type="molecule type" value="Genomic_DNA"/>
</dbReference>
<dbReference type="eggNOG" id="COG1804">
    <property type="taxonomic scope" value="Bacteria"/>
</dbReference>
<evidence type="ECO:0000313" key="3">
    <source>
        <dbReference type="Proteomes" id="UP000000822"/>
    </source>
</evidence>
<dbReference type="Proteomes" id="UP000000822">
    <property type="component" value="Chromosome"/>
</dbReference>
<name>Q8ELJ6_OCEIH</name>
<keyword evidence="3" id="KW-1185">Reference proteome</keyword>
<accession>Q8ELJ6</accession>
<keyword evidence="1" id="KW-0808">Transferase</keyword>
<dbReference type="PhylomeDB" id="Q8ELJ6"/>
<dbReference type="STRING" id="221109.gene:10735483"/>
<dbReference type="Pfam" id="PF02515">
    <property type="entry name" value="CoA_transf_3"/>
    <property type="match status" value="1"/>
</dbReference>
<organism evidence="2 3">
    <name type="scientific">Oceanobacillus iheyensis (strain DSM 14371 / CIP 107618 / JCM 11309 / KCTC 3954 / HTE831)</name>
    <dbReference type="NCBI Taxonomy" id="221109"/>
    <lineage>
        <taxon>Bacteria</taxon>
        <taxon>Bacillati</taxon>
        <taxon>Bacillota</taxon>
        <taxon>Bacilli</taxon>
        <taxon>Bacillales</taxon>
        <taxon>Bacillaceae</taxon>
        <taxon>Oceanobacillus</taxon>
    </lineage>
</organism>
<evidence type="ECO:0000313" key="2">
    <source>
        <dbReference type="EMBL" id="BAC15187.1"/>
    </source>
</evidence>
<proteinExistence type="predicted"/>
<evidence type="ECO:0000256" key="1">
    <source>
        <dbReference type="ARBA" id="ARBA00022679"/>
    </source>
</evidence>
<dbReference type="InterPro" id="IPR044855">
    <property type="entry name" value="CoA-Trfase_III_dom3_sf"/>
</dbReference>
<reference evidence="2 3" key="1">
    <citation type="journal article" date="2001" name="FEMS Microbiol. Lett.">
        <title>Oceanobacillus iheyensis gen. nov., sp. nov., a deep-sea extremely halotolerant and alkaliphilic species isolated from a depth of 1050 m on the Iheya Ridge.</title>
        <authorList>
            <person name="Lu J."/>
            <person name="Nogi Y."/>
            <person name="Takami H."/>
        </authorList>
    </citation>
    <scope>NUCLEOTIDE SEQUENCE [LARGE SCALE GENOMIC DNA]</scope>
    <source>
        <strain evidence="3">DSM 14371 / CIP 107618 / JCM 11309 / KCTC 3954 / HTE831</strain>
    </source>
</reference>
<protein>
    <submittedName>
        <fullName evidence="2">Hypothetical conserved protein</fullName>
    </submittedName>
</protein>
<reference evidence="2 3" key="2">
    <citation type="journal article" date="2002" name="Nucleic Acids Res.">
        <title>Genome sequence of Oceanobacillus iheyensis isolated from the Iheya Ridge and its unexpected adaptive capabilities to extreme environments.</title>
        <authorList>
            <person name="Takami H."/>
            <person name="Takaki Y."/>
            <person name="Uchiyama I."/>
        </authorList>
    </citation>
    <scope>NUCLEOTIDE SEQUENCE [LARGE SCALE GENOMIC DNA]</scope>
    <source>
        <strain evidence="3">DSM 14371 / CIP 107618 / JCM 11309 / KCTC 3954 / HTE831</strain>
    </source>
</reference>
<dbReference type="RefSeq" id="WP_011067627.1">
    <property type="nucleotide sequence ID" value="NC_004193.1"/>
</dbReference>
<dbReference type="OrthoDB" id="9797653at2"/>
<dbReference type="SUPFAM" id="SSF89796">
    <property type="entry name" value="CoA-transferase family III (CaiB/BaiF)"/>
    <property type="match status" value="1"/>
</dbReference>
<dbReference type="HOGENOM" id="CLU_033975_2_0_9"/>
<gene>
    <name evidence="2" type="ordered locus">OB3231</name>
</gene>
<dbReference type="PANTHER" id="PTHR48207:SF3">
    <property type="entry name" value="SUCCINATE--HYDROXYMETHYLGLUTARATE COA-TRANSFERASE"/>
    <property type="match status" value="1"/>
</dbReference>
<sequence>MNNNNYGPLTGLKILDISTMIAAPFGATLLADLGGDVTKIELPGKGDTLRTVGPWKDGEALRWPGLARNKKSLTLDIRKEAGKNIFKKLIAQTDVLIENFRPGTLEKWGLSYEELKEENPQLIMVRLSGYGQTGPYSKKAGFGTPATAFSGHTAIQGYIDRPPVSPSYSLLDYITGVYVAFATVSALYHRDVHEEKEGQVVEMGLYESIFRMLEFLIAEYDQNKKVRDRSPGLSGHSSPAGTYATKDGKFVVLVCSTDSTFDRLADAMNRKDMLEDDRYYTNSERLKNDSEVQEIVSNWIKKHNLKELTEILDNYGVPISPIYTIEDIFNDPHYQARDNIVEVEHPRLGKVKVPGVVPNFSKTPGKIRHRAPELGEHNEEILGNHLGLSEAEISTLKEQGVI</sequence>
<dbReference type="InterPro" id="IPR003673">
    <property type="entry name" value="CoA-Trfase_fam_III"/>
</dbReference>
<dbReference type="InterPro" id="IPR023606">
    <property type="entry name" value="CoA-Trfase_III_dom_1_sf"/>
</dbReference>
<dbReference type="Gene3D" id="3.40.50.10540">
    <property type="entry name" value="Crotonobetainyl-coa:carnitine coa-transferase, domain 1"/>
    <property type="match status" value="1"/>
</dbReference>